<comment type="caution">
    <text evidence="1">The sequence shown here is derived from an EMBL/GenBank/DDBJ whole genome shotgun (WGS) entry which is preliminary data.</text>
</comment>
<dbReference type="Proteomes" id="UP001163321">
    <property type="component" value="Chromosome 9"/>
</dbReference>
<protein>
    <submittedName>
        <fullName evidence="1">Uncharacterized protein</fullName>
    </submittedName>
</protein>
<sequence length="91" mass="10388">MDISTAGPNIHAELRKNVLNPPDGTDGTPFELCAATREDWSRYVESENQALRSRWMAWWDDKVFIVEVASALHNVLVNGVRRAIYGSNRDW</sequence>
<evidence type="ECO:0000313" key="1">
    <source>
        <dbReference type="EMBL" id="KAI9905594.1"/>
    </source>
</evidence>
<evidence type="ECO:0000313" key="2">
    <source>
        <dbReference type="Proteomes" id="UP001163321"/>
    </source>
</evidence>
<proteinExistence type="predicted"/>
<gene>
    <name evidence="1" type="ORF">PsorP6_014227</name>
</gene>
<name>A0ACC0VGK4_9STRA</name>
<reference evidence="1 2" key="1">
    <citation type="journal article" date="2022" name="bioRxiv">
        <title>The genome of the oomycete Peronosclerospora sorghi, a cosmopolitan pathogen of maize and sorghum, is inflated with dispersed pseudogenes.</title>
        <authorList>
            <person name="Fletcher K."/>
            <person name="Martin F."/>
            <person name="Isakeit T."/>
            <person name="Cavanaugh K."/>
            <person name="Magill C."/>
            <person name="Michelmore R."/>
        </authorList>
    </citation>
    <scope>NUCLEOTIDE SEQUENCE [LARGE SCALE GENOMIC DNA]</scope>
    <source>
        <strain evidence="1">P6</strain>
    </source>
</reference>
<organism evidence="1 2">
    <name type="scientific">Peronosclerospora sorghi</name>
    <dbReference type="NCBI Taxonomy" id="230839"/>
    <lineage>
        <taxon>Eukaryota</taxon>
        <taxon>Sar</taxon>
        <taxon>Stramenopiles</taxon>
        <taxon>Oomycota</taxon>
        <taxon>Peronosporomycetes</taxon>
        <taxon>Peronosporales</taxon>
        <taxon>Peronosporaceae</taxon>
        <taxon>Peronosclerospora</taxon>
    </lineage>
</organism>
<keyword evidence="2" id="KW-1185">Reference proteome</keyword>
<dbReference type="EMBL" id="CM047588">
    <property type="protein sequence ID" value="KAI9905594.1"/>
    <property type="molecule type" value="Genomic_DNA"/>
</dbReference>
<accession>A0ACC0VGK4</accession>